<dbReference type="InterPro" id="IPR036388">
    <property type="entry name" value="WH-like_DNA-bd_sf"/>
</dbReference>
<name>A0AAD5ZN18_9POAL</name>
<dbReference type="GO" id="GO:0006412">
    <property type="term" value="P:translation"/>
    <property type="evidence" value="ECO:0007669"/>
    <property type="project" value="InterPro"/>
</dbReference>
<keyword evidence="4" id="KW-0689">Ribosomal protein</keyword>
<comment type="caution">
    <text evidence="7">The sequence shown here is derived from an EMBL/GenBank/DDBJ whole genome shotgun (WGS) entry which is preliminary data.</text>
</comment>
<dbReference type="Gene3D" id="3.40.50.300">
    <property type="entry name" value="P-loop containing nucleotide triphosphate hydrolases"/>
    <property type="match status" value="1"/>
</dbReference>
<dbReference type="Gene3D" id="3.80.10.10">
    <property type="entry name" value="Ribonuclease Inhibitor"/>
    <property type="match status" value="3"/>
</dbReference>
<accession>A0AAD5ZN18</accession>
<dbReference type="InterPro" id="IPR005824">
    <property type="entry name" value="KOW"/>
</dbReference>
<dbReference type="InterPro" id="IPR002182">
    <property type="entry name" value="NB-ARC"/>
</dbReference>
<dbReference type="Proteomes" id="UP001210211">
    <property type="component" value="Unassembled WGS sequence"/>
</dbReference>
<dbReference type="Pfam" id="PF25019">
    <property type="entry name" value="LRR_R13L1-DRL21"/>
    <property type="match status" value="1"/>
</dbReference>
<reference evidence="7 8" key="1">
    <citation type="journal article" date="2022" name="Cell">
        <title>Repeat-based holocentromeres influence genome architecture and karyotype evolution.</title>
        <authorList>
            <person name="Hofstatter P.G."/>
            <person name="Thangavel G."/>
            <person name="Lux T."/>
            <person name="Neumann P."/>
            <person name="Vondrak T."/>
            <person name="Novak P."/>
            <person name="Zhang M."/>
            <person name="Costa L."/>
            <person name="Castellani M."/>
            <person name="Scott A."/>
            <person name="Toegelov H."/>
            <person name="Fuchs J."/>
            <person name="Mata-Sucre Y."/>
            <person name="Dias Y."/>
            <person name="Vanzela A.L.L."/>
            <person name="Huettel B."/>
            <person name="Almeida C.C.S."/>
            <person name="Simkova H."/>
            <person name="Souza G."/>
            <person name="Pedrosa-Harand A."/>
            <person name="Macas J."/>
            <person name="Mayer K.F.X."/>
            <person name="Houben A."/>
            <person name="Marques A."/>
        </authorList>
    </citation>
    <scope>NUCLEOTIDE SEQUENCE [LARGE SCALE GENOMIC DNA]</scope>
    <source>
        <strain evidence="7">RhyTen1mFocal</strain>
    </source>
</reference>
<dbReference type="InterPro" id="IPR008991">
    <property type="entry name" value="Translation_prot_SH3-like_sf"/>
</dbReference>
<dbReference type="SUPFAM" id="SSF50104">
    <property type="entry name" value="Translation proteins SH3-like domain"/>
    <property type="match status" value="1"/>
</dbReference>
<keyword evidence="3" id="KW-0611">Plant defense</keyword>
<dbReference type="GO" id="GO:0015934">
    <property type="term" value="C:large ribosomal subunit"/>
    <property type="evidence" value="ECO:0007669"/>
    <property type="project" value="InterPro"/>
</dbReference>
<dbReference type="GO" id="GO:0043531">
    <property type="term" value="F:ADP binding"/>
    <property type="evidence" value="ECO:0007669"/>
    <property type="project" value="InterPro"/>
</dbReference>
<dbReference type="InterPro" id="IPR005825">
    <property type="entry name" value="Ribosomal_uL24_CS"/>
</dbReference>
<dbReference type="Gene3D" id="1.10.10.10">
    <property type="entry name" value="Winged helix-like DNA-binding domain superfamily/Winged helix DNA-binding domain"/>
    <property type="match status" value="1"/>
</dbReference>
<dbReference type="SMART" id="SM00739">
    <property type="entry name" value="KOW"/>
    <property type="match status" value="1"/>
</dbReference>
<dbReference type="Pfam" id="PF00931">
    <property type="entry name" value="NB-ARC"/>
    <property type="match status" value="1"/>
</dbReference>
<evidence type="ECO:0000313" key="7">
    <source>
        <dbReference type="EMBL" id="KAJ3700867.1"/>
    </source>
</evidence>
<evidence type="ECO:0000256" key="5">
    <source>
        <dbReference type="ARBA" id="ARBA00023274"/>
    </source>
</evidence>
<dbReference type="InterPro" id="IPR014722">
    <property type="entry name" value="Rib_uL2_dom2"/>
</dbReference>
<proteinExistence type="inferred from homology"/>
<keyword evidence="2" id="KW-0433">Leucine-rich repeat</keyword>
<feature type="domain" description="KOW" evidence="6">
    <location>
        <begin position="1251"/>
        <end position="1278"/>
    </location>
</feature>
<dbReference type="InterPro" id="IPR041988">
    <property type="entry name" value="Ribosomal_uL24_KOW"/>
</dbReference>
<protein>
    <recommendedName>
        <fullName evidence="6">KOW domain-containing protein</fullName>
    </recommendedName>
</protein>
<dbReference type="InterPro" id="IPR027417">
    <property type="entry name" value="P-loop_NTPase"/>
</dbReference>
<comment type="similarity">
    <text evidence="1">Belongs to the universal ribosomal protein uL24 family.</text>
</comment>
<dbReference type="SUPFAM" id="SSF52540">
    <property type="entry name" value="P-loop containing nucleoside triphosphate hydrolases"/>
    <property type="match status" value="1"/>
</dbReference>
<dbReference type="GO" id="GO:0003723">
    <property type="term" value="F:RNA binding"/>
    <property type="evidence" value="ECO:0007669"/>
    <property type="project" value="InterPro"/>
</dbReference>
<gene>
    <name evidence="7" type="ORF">LUZ61_004572</name>
</gene>
<evidence type="ECO:0000313" key="8">
    <source>
        <dbReference type="Proteomes" id="UP001210211"/>
    </source>
</evidence>
<dbReference type="EMBL" id="JAMRDG010000001">
    <property type="protein sequence ID" value="KAJ3700867.1"/>
    <property type="molecule type" value="Genomic_DNA"/>
</dbReference>
<dbReference type="Pfam" id="PF16906">
    <property type="entry name" value="Ribosomal_L26"/>
    <property type="match status" value="1"/>
</dbReference>
<dbReference type="InterPro" id="IPR058922">
    <property type="entry name" value="WHD_DRP"/>
</dbReference>
<keyword evidence="5" id="KW-0687">Ribonucleoprotein</keyword>
<dbReference type="FunFam" id="2.30.30.30:FF:000009">
    <property type="entry name" value="60S ribosomal protein L26"/>
    <property type="match status" value="1"/>
</dbReference>
<dbReference type="SUPFAM" id="SSF52058">
    <property type="entry name" value="L domain-like"/>
    <property type="match status" value="1"/>
</dbReference>
<dbReference type="PANTHER" id="PTHR36766">
    <property type="entry name" value="PLANT BROAD-SPECTRUM MILDEW RESISTANCE PROTEIN RPW8"/>
    <property type="match status" value="1"/>
</dbReference>
<dbReference type="Gene3D" id="2.30.30.30">
    <property type="match status" value="1"/>
</dbReference>
<evidence type="ECO:0000256" key="4">
    <source>
        <dbReference type="ARBA" id="ARBA00022980"/>
    </source>
</evidence>
<dbReference type="PROSITE" id="PS01108">
    <property type="entry name" value="RIBOSOMAL_L24"/>
    <property type="match status" value="1"/>
</dbReference>
<dbReference type="PANTHER" id="PTHR36766:SF60">
    <property type="entry name" value="NB-ARC DOMAIN-CONTAINING PROTEIN"/>
    <property type="match status" value="1"/>
</dbReference>
<dbReference type="InterPro" id="IPR032675">
    <property type="entry name" value="LRR_dom_sf"/>
</dbReference>
<dbReference type="Pfam" id="PF23559">
    <property type="entry name" value="WHD_DRP"/>
    <property type="match status" value="1"/>
</dbReference>
<dbReference type="GO" id="GO:0006952">
    <property type="term" value="P:defense response"/>
    <property type="evidence" value="ECO:0007669"/>
    <property type="project" value="UniProtKB-KW"/>
</dbReference>
<evidence type="ECO:0000256" key="1">
    <source>
        <dbReference type="ARBA" id="ARBA00010618"/>
    </source>
</evidence>
<evidence type="ECO:0000256" key="2">
    <source>
        <dbReference type="ARBA" id="ARBA00022614"/>
    </source>
</evidence>
<dbReference type="CDD" id="cd06089">
    <property type="entry name" value="KOW_RPL26"/>
    <property type="match status" value="1"/>
</dbReference>
<dbReference type="NCBIfam" id="TIGR01080">
    <property type="entry name" value="rplX_A_E"/>
    <property type="match status" value="1"/>
</dbReference>
<dbReference type="PRINTS" id="PR00364">
    <property type="entry name" value="DISEASERSIST"/>
</dbReference>
<dbReference type="SUPFAM" id="SSF52047">
    <property type="entry name" value="RNI-like"/>
    <property type="match status" value="1"/>
</dbReference>
<dbReference type="GO" id="GO:0003735">
    <property type="term" value="F:structural constituent of ribosome"/>
    <property type="evidence" value="ECO:0007669"/>
    <property type="project" value="InterPro"/>
</dbReference>
<organism evidence="7 8">
    <name type="scientific">Rhynchospora tenuis</name>
    <dbReference type="NCBI Taxonomy" id="198213"/>
    <lineage>
        <taxon>Eukaryota</taxon>
        <taxon>Viridiplantae</taxon>
        <taxon>Streptophyta</taxon>
        <taxon>Embryophyta</taxon>
        <taxon>Tracheophyta</taxon>
        <taxon>Spermatophyta</taxon>
        <taxon>Magnoliopsida</taxon>
        <taxon>Liliopsida</taxon>
        <taxon>Poales</taxon>
        <taxon>Cyperaceae</taxon>
        <taxon>Cyperoideae</taxon>
        <taxon>Rhynchosporeae</taxon>
        <taxon>Rhynchospora</taxon>
    </lineage>
</organism>
<dbReference type="InterPro" id="IPR056789">
    <property type="entry name" value="LRR_R13L1-DRL21"/>
</dbReference>
<evidence type="ECO:0000259" key="6">
    <source>
        <dbReference type="SMART" id="SM00739"/>
    </source>
</evidence>
<keyword evidence="8" id="KW-1185">Reference proteome</keyword>
<dbReference type="Pfam" id="PF00467">
    <property type="entry name" value="KOW"/>
    <property type="match status" value="1"/>
</dbReference>
<dbReference type="InterPro" id="IPR005756">
    <property type="entry name" value="Ribosomal_uL24_euk/arc"/>
</dbReference>
<sequence>MSVPTAEKINLKECLNKLENIASQALKFINLLGKQPKSNHSNSIKEPMVTTSKPHLLIVGRDADCEDLVQELLDQKTSEPESSNVRCYSVHSIVGVGGAGKTTLAWLVYNDERMIANFDLRIWLSMSRGLDLDQHTRIMVEEASTYECPHVDSLDILQDVLIDFIKSKKVLIVMDDVWWDESMNELEWEQFVAPLGNVKRGSKIFLTSRTEKMPRAWLPQKSMPLKELDENHFLKLFMHHAFGGVEIKGSHMLESLARIGKQIASKLSQSPLAAKTVGSHLYKKFNELFWRETLESDMLSDTSQSLLWSYQNLDAPIQRCFSYCSIFPKGYWFEMEDMVRLWVAEGFIQDSGIRRLEDIGRDYFQELLSVFFFQKCDLCSLYYVMHDLVHDLAERVSKDDCFRIEDGQIREVPLIARHISVQGKSLNEYRPWIEKLECLRTLIFIESVRDDVINSLLKMIGKFTKLRVLKFCSCGIKELLNSVGELVHLRYLGLDQARVALLLPTTLQKLYSLQTLTLNHQVTNFPRNLNRLLNLRHINGHLLSSCSEIGKLTFLQESVSFKVKKEKGYEIGQLSLLNEIGGSLSIYGLENVEGKEKAYEAKLNDKKYVESLSLNWGDDDAVNRSNSHSDVLEGLKPHKNLKALKIAGYKSSTCPSWILQEGCLENLGSLTLYNCQFLEVLPHMSTLFPCLYALWLDSLPKLSYLPVFPPTLKILGVSQCWSILFSEKKLQRDDYKMQFSMAIQNSQFKHFLETIPNTKNHIKRKLLEECFELKKLMEWDNYNRVEDIGMLMNDLERTQMPGEVGICDAFDRLVELRIEYLWSRRERYLLVVPSGLENLRITSCYITNEAILHCLVQLTCLKSLSLKGIRTITALPPEEVLCQMVALTDLRIDDCDCLISISGVTALRALESITIWYCPCLEMPGKEEGQRTLPPSLGFINIVGCDAIKHFQVRDMPSLSVARFENCEQLKSIVLRNVASLTRLTIWNCSDLVELIFSDIPISLVKLEIVDSINVQPFFVSRMALPPLKNLTIGSFDMFSKLLPRDAITSLEELNITRSSEACFNEEVFGSLTFLRSFSLRDCKVQALPPCMKNFTSLRCIILHNCPALLSLPDLPQTVNYLSLAYCPAISSLPDLSKFQQLHDLSLYGCPAISSLPDLPKSLRKLRIFGCPDLKSRCKEPNGEDWPKICHSHLSSSPLQAAEMKYNPRVSSSRRKSRKAHFTAPSSVRRVLMSAPLSAELRNKYNVRSVPVRKDDEVQVVRGTYKGREGKIVQVYRKKWVIHVERITREKLKLDKDRKALLDRKARGRAADKAKGKFTAEDVVAAAPSLQEVD</sequence>
<evidence type="ECO:0000256" key="3">
    <source>
        <dbReference type="ARBA" id="ARBA00022821"/>
    </source>
</evidence>